<reference evidence="5 6" key="1">
    <citation type="journal article" date="2021" name="Commun. Biol.">
        <title>The genome of Shorea leprosula (Dipterocarpaceae) highlights the ecological relevance of drought in aseasonal tropical rainforests.</title>
        <authorList>
            <person name="Ng K.K.S."/>
            <person name="Kobayashi M.J."/>
            <person name="Fawcett J.A."/>
            <person name="Hatakeyama M."/>
            <person name="Paape T."/>
            <person name="Ng C.H."/>
            <person name="Ang C.C."/>
            <person name="Tnah L.H."/>
            <person name="Lee C.T."/>
            <person name="Nishiyama T."/>
            <person name="Sese J."/>
            <person name="O'Brien M.J."/>
            <person name="Copetti D."/>
            <person name="Mohd Noor M.I."/>
            <person name="Ong R.C."/>
            <person name="Putra M."/>
            <person name="Sireger I.Z."/>
            <person name="Indrioko S."/>
            <person name="Kosugi Y."/>
            <person name="Izuno A."/>
            <person name="Isagi Y."/>
            <person name="Lee S.L."/>
            <person name="Shimizu K.K."/>
        </authorList>
    </citation>
    <scope>NUCLEOTIDE SEQUENCE [LARGE SCALE GENOMIC DNA]</scope>
    <source>
        <strain evidence="5">214</strain>
    </source>
</reference>
<evidence type="ECO:0000256" key="4">
    <source>
        <dbReference type="SAM" id="Phobius"/>
    </source>
</evidence>
<dbReference type="InterPro" id="IPR030184">
    <property type="entry name" value="WAT1-related"/>
</dbReference>
<keyword evidence="6" id="KW-1185">Reference proteome</keyword>
<feature type="transmembrane region" description="Helical" evidence="4">
    <location>
        <begin position="84"/>
        <end position="103"/>
    </location>
</feature>
<dbReference type="Proteomes" id="UP001054252">
    <property type="component" value="Unassembled WGS sequence"/>
</dbReference>
<comment type="caution">
    <text evidence="5">The sequence shown here is derived from an EMBL/GenBank/DDBJ whole genome shotgun (WGS) entry which is preliminary data.</text>
</comment>
<keyword evidence="2 4" id="KW-1133">Transmembrane helix</keyword>
<feature type="transmembrane region" description="Helical" evidence="4">
    <location>
        <begin position="12"/>
        <end position="33"/>
    </location>
</feature>
<sequence>MRHYCYREVLPFAAMVAVECCNVGTNILFKVATLKGMSYYVFLAYSYANFVLLPFLFIFRSSAVFPSFKFPLILPFKKKKRFPLISRICLLGFIGFFSQLIEYKDIEYISPTLASAISNLRRAFAFILAIGPTVFSSASTVSLQWAMGSSPSNWFMGGLLLAAEYLLLSVWYIIQTQVMKIYPAEFTAIFLHNVCGTIISIPVCLAAEPNLSYWILKQV</sequence>
<keyword evidence="3 4" id="KW-0472">Membrane</keyword>
<evidence type="ECO:0000256" key="3">
    <source>
        <dbReference type="ARBA" id="ARBA00023136"/>
    </source>
</evidence>
<keyword evidence="1 4" id="KW-0812">Transmembrane</keyword>
<evidence type="ECO:0008006" key="7">
    <source>
        <dbReference type="Google" id="ProtNLM"/>
    </source>
</evidence>
<dbReference type="AlphaFoldDB" id="A0AAV5IE56"/>
<gene>
    <name evidence="5" type="ORF">SLEP1_g12934</name>
</gene>
<dbReference type="PANTHER" id="PTHR31218">
    <property type="entry name" value="WAT1-RELATED PROTEIN"/>
    <property type="match status" value="1"/>
</dbReference>
<dbReference type="EMBL" id="BPVZ01000015">
    <property type="protein sequence ID" value="GKV00201.1"/>
    <property type="molecule type" value="Genomic_DNA"/>
</dbReference>
<evidence type="ECO:0000256" key="2">
    <source>
        <dbReference type="ARBA" id="ARBA00022989"/>
    </source>
</evidence>
<dbReference type="GO" id="GO:0022857">
    <property type="term" value="F:transmembrane transporter activity"/>
    <property type="evidence" value="ECO:0007669"/>
    <property type="project" value="InterPro"/>
</dbReference>
<evidence type="ECO:0000256" key="1">
    <source>
        <dbReference type="ARBA" id="ARBA00022692"/>
    </source>
</evidence>
<feature type="transmembrane region" description="Helical" evidence="4">
    <location>
        <begin position="186"/>
        <end position="207"/>
    </location>
</feature>
<evidence type="ECO:0000313" key="6">
    <source>
        <dbReference type="Proteomes" id="UP001054252"/>
    </source>
</evidence>
<evidence type="ECO:0000313" key="5">
    <source>
        <dbReference type="EMBL" id="GKV00201.1"/>
    </source>
</evidence>
<feature type="transmembrane region" description="Helical" evidence="4">
    <location>
        <begin position="39"/>
        <end position="59"/>
    </location>
</feature>
<dbReference type="GO" id="GO:0016020">
    <property type="term" value="C:membrane"/>
    <property type="evidence" value="ECO:0007669"/>
    <property type="project" value="InterPro"/>
</dbReference>
<feature type="transmembrane region" description="Helical" evidence="4">
    <location>
        <begin position="123"/>
        <end position="147"/>
    </location>
</feature>
<proteinExistence type="predicted"/>
<name>A0AAV5IE56_9ROSI</name>
<protein>
    <recommendedName>
        <fullName evidence="7">WAT1-related protein</fullName>
    </recommendedName>
</protein>
<organism evidence="5 6">
    <name type="scientific">Rubroshorea leprosula</name>
    <dbReference type="NCBI Taxonomy" id="152421"/>
    <lineage>
        <taxon>Eukaryota</taxon>
        <taxon>Viridiplantae</taxon>
        <taxon>Streptophyta</taxon>
        <taxon>Embryophyta</taxon>
        <taxon>Tracheophyta</taxon>
        <taxon>Spermatophyta</taxon>
        <taxon>Magnoliopsida</taxon>
        <taxon>eudicotyledons</taxon>
        <taxon>Gunneridae</taxon>
        <taxon>Pentapetalae</taxon>
        <taxon>rosids</taxon>
        <taxon>malvids</taxon>
        <taxon>Malvales</taxon>
        <taxon>Dipterocarpaceae</taxon>
        <taxon>Rubroshorea</taxon>
    </lineage>
</organism>
<accession>A0AAV5IE56</accession>
<feature type="transmembrane region" description="Helical" evidence="4">
    <location>
        <begin position="154"/>
        <end position="174"/>
    </location>
</feature>